<gene>
    <name evidence="2" type="ORF">ACFSSA_03835</name>
</gene>
<dbReference type="SUPFAM" id="SSF53300">
    <property type="entry name" value="vWA-like"/>
    <property type="match status" value="1"/>
</dbReference>
<accession>A0ABW5D645</accession>
<dbReference type="Proteomes" id="UP001597375">
    <property type="component" value="Unassembled WGS sequence"/>
</dbReference>
<dbReference type="Gene3D" id="3.40.50.410">
    <property type="entry name" value="von Willebrand factor, type A domain"/>
    <property type="match status" value="1"/>
</dbReference>
<dbReference type="RefSeq" id="WP_386818468.1">
    <property type="nucleotide sequence ID" value="NZ_JBHUIT010000002.1"/>
</dbReference>
<dbReference type="InterPro" id="IPR002035">
    <property type="entry name" value="VWF_A"/>
</dbReference>
<comment type="caution">
    <text evidence="2">The sequence shown here is derived from an EMBL/GenBank/DDBJ whole genome shotgun (WGS) entry which is preliminary data.</text>
</comment>
<dbReference type="CDD" id="cd00198">
    <property type="entry name" value="vWFA"/>
    <property type="match status" value="1"/>
</dbReference>
<sequence>MIDYSGSMHGEREQLMRAELSKSVEGLAPGSQFAMIFFSGPAWVAGDKVKVKRLSKDTGEGTGVVTTPRGRDYDWEGAGACEWTPKRSVEKASWLRYSAKAIKESLEIIQSTPLSYGTDWENPLKMAMAMEPPPQIIFFMTDGLMNGRDMEKLTRELGGEAKKKNIVINTVALMEPKAASHMLDLAKRADGVFTVVESGGVSRQVKRVERDGKIKKK</sequence>
<dbReference type="EMBL" id="JBHUIT010000002">
    <property type="protein sequence ID" value="MFD2255798.1"/>
    <property type="molecule type" value="Genomic_DNA"/>
</dbReference>
<organism evidence="2 3">
    <name type="scientific">Luteolibacter algae</name>
    <dbReference type="NCBI Taxonomy" id="454151"/>
    <lineage>
        <taxon>Bacteria</taxon>
        <taxon>Pseudomonadati</taxon>
        <taxon>Verrucomicrobiota</taxon>
        <taxon>Verrucomicrobiia</taxon>
        <taxon>Verrucomicrobiales</taxon>
        <taxon>Verrucomicrobiaceae</taxon>
        <taxon>Luteolibacter</taxon>
    </lineage>
</organism>
<dbReference type="InterPro" id="IPR036465">
    <property type="entry name" value="vWFA_dom_sf"/>
</dbReference>
<feature type="domain" description="VWFA" evidence="1">
    <location>
        <begin position="1"/>
        <end position="208"/>
    </location>
</feature>
<name>A0ABW5D645_9BACT</name>
<reference evidence="3" key="1">
    <citation type="journal article" date="2019" name="Int. J. Syst. Evol. Microbiol.">
        <title>The Global Catalogue of Microorganisms (GCM) 10K type strain sequencing project: providing services to taxonomists for standard genome sequencing and annotation.</title>
        <authorList>
            <consortium name="The Broad Institute Genomics Platform"/>
            <consortium name="The Broad Institute Genome Sequencing Center for Infectious Disease"/>
            <person name="Wu L."/>
            <person name="Ma J."/>
        </authorList>
    </citation>
    <scope>NUCLEOTIDE SEQUENCE [LARGE SCALE GENOMIC DNA]</scope>
    <source>
        <strain evidence="3">CGMCC 4.7106</strain>
    </source>
</reference>
<evidence type="ECO:0000313" key="2">
    <source>
        <dbReference type="EMBL" id="MFD2255798.1"/>
    </source>
</evidence>
<protein>
    <recommendedName>
        <fullName evidence="1">VWFA domain-containing protein</fullName>
    </recommendedName>
</protein>
<keyword evidence="3" id="KW-1185">Reference proteome</keyword>
<evidence type="ECO:0000313" key="3">
    <source>
        <dbReference type="Proteomes" id="UP001597375"/>
    </source>
</evidence>
<evidence type="ECO:0000259" key="1">
    <source>
        <dbReference type="PROSITE" id="PS50234"/>
    </source>
</evidence>
<dbReference type="PROSITE" id="PS50234">
    <property type="entry name" value="VWFA"/>
    <property type="match status" value="1"/>
</dbReference>
<proteinExistence type="predicted"/>